<dbReference type="Pfam" id="PF01796">
    <property type="entry name" value="OB_ChsH2_C"/>
    <property type="match status" value="1"/>
</dbReference>
<reference evidence="3 4" key="1">
    <citation type="submission" date="2020-08" db="EMBL/GenBank/DDBJ databases">
        <authorList>
            <person name="Mo P."/>
        </authorList>
    </citation>
    <scope>NUCLEOTIDE SEQUENCE [LARGE SCALE GENOMIC DNA]</scope>
    <source>
        <strain evidence="3 4">CGMCC 4.1532</strain>
    </source>
</reference>
<accession>A0A7G7MBX8</accession>
<dbReference type="Proteomes" id="UP000515728">
    <property type="component" value="Chromosome"/>
</dbReference>
<protein>
    <submittedName>
        <fullName evidence="3">OB-fold domain-containing protein</fullName>
    </submittedName>
</protein>
<dbReference type="PANTHER" id="PTHR34075:SF5">
    <property type="entry name" value="BLR3430 PROTEIN"/>
    <property type="match status" value="1"/>
</dbReference>
<dbReference type="PANTHER" id="PTHR34075">
    <property type="entry name" value="BLR3430 PROTEIN"/>
    <property type="match status" value="1"/>
</dbReference>
<evidence type="ECO:0000259" key="2">
    <source>
        <dbReference type="Pfam" id="PF12172"/>
    </source>
</evidence>
<keyword evidence="4" id="KW-1185">Reference proteome</keyword>
<dbReference type="InterPro" id="IPR012340">
    <property type="entry name" value="NA-bd_OB-fold"/>
</dbReference>
<dbReference type="SUPFAM" id="SSF50249">
    <property type="entry name" value="Nucleic acid-binding proteins"/>
    <property type="match status" value="1"/>
</dbReference>
<dbReference type="KEGG" id="ppel:H6H00_18780"/>
<dbReference type="InterPro" id="IPR002878">
    <property type="entry name" value="ChsH2_C"/>
</dbReference>
<dbReference type="Pfam" id="PF12172">
    <property type="entry name" value="zf-ChsH2"/>
    <property type="match status" value="1"/>
</dbReference>
<proteinExistence type="predicted"/>
<evidence type="ECO:0000313" key="3">
    <source>
        <dbReference type="EMBL" id="QNG50289.1"/>
    </source>
</evidence>
<gene>
    <name evidence="3" type="ORF">H6H00_18780</name>
</gene>
<dbReference type="RefSeq" id="WP_185717051.1">
    <property type="nucleotide sequence ID" value="NZ_BAAAWI010000001.1"/>
</dbReference>
<dbReference type="InterPro" id="IPR022002">
    <property type="entry name" value="ChsH2_Znr"/>
</dbReference>
<dbReference type="AlphaFoldDB" id="A0A7G7MBX8"/>
<feature type="domain" description="ChsH2 C-terminal OB-fold" evidence="1">
    <location>
        <begin position="59"/>
        <end position="125"/>
    </location>
</feature>
<dbReference type="EMBL" id="CP060131">
    <property type="protein sequence ID" value="QNG50289.1"/>
    <property type="molecule type" value="Genomic_DNA"/>
</dbReference>
<feature type="domain" description="ChsH2 rubredoxin-like zinc ribbon" evidence="2">
    <location>
        <begin position="22"/>
        <end position="53"/>
    </location>
</feature>
<dbReference type="Gene3D" id="6.10.30.10">
    <property type="match status" value="1"/>
</dbReference>
<name>A0A7G7MBX8_9PSEU</name>
<dbReference type="InterPro" id="IPR052513">
    <property type="entry name" value="Thioester_dehydratase-like"/>
</dbReference>
<sequence>MSAQRATPPLPDPDDPVLGGYWAAAARGSLVVQRCAACDRVQWPPRDTCGGCGPAELRWLPVAGTGSLFTWTVVHHTTIAAYADALPFAVGAVELDDAPARMLGRLRGVPPGQLEIDMPLEVAFEPVAPGIALPVWQPAGSGSR</sequence>
<evidence type="ECO:0000313" key="4">
    <source>
        <dbReference type="Proteomes" id="UP000515728"/>
    </source>
</evidence>
<organism evidence="3 4">
    <name type="scientific">Pseudonocardia petroleophila</name>
    <dbReference type="NCBI Taxonomy" id="37331"/>
    <lineage>
        <taxon>Bacteria</taxon>
        <taxon>Bacillati</taxon>
        <taxon>Actinomycetota</taxon>
        <taxon>Actinomycetes</taxon>
        <taxon>Pseudonocardiales</taxon>
        <taxon>Pseudonocardiaceae</taxon>
        <taxon>Pseudonocardia</taxon>
    </lineage>
</organism>
<evidence type="ECO:0000259" key="1">
    <source>
        <dbReference type="Pfam" id="PF01796"/>
    </source>
</evidence>